<dbReference type="EMBL" id="PSQE01000003">
    <property type="protein sequence ID" value="RHN66771.1"/>
    <property type="molecule type" value="Genomic_DNA"/>
</dbReference>
<sequence>MLEIVVGMNPLMRFDLKSRYSNIDKLEIEEFLQQNHCSSSLISSVSADEVTLVETHHGNYCLVGQE</sequence>
<evidence type="ECO:0000313" key="2">
    <source>
        <dbReference type="EMBL" id="RHN66771.1"/>
    </source>
</evidence>
<evidence type="ECO:0000313" key="4">
    <source>
        <dbReference type="Proteomes" id="UP000002051"/>
    </source>
</evidence>
<dbReference type="HOGENOM" id="CLU_2834957_0_0_1"/>
<dbReference type="AlphaFoldDB" id="A0A072UX23"/>
<dbReference type="Gramene" id="rna14850">
    <property type="protein sequence ID" value="RHN66771.1"/>
    <property type="gene ID" value="gene14850"/>
</dbReference>
<keyword evidence="4" id="KW-1185">Reference proteome</keyword>
<name>A0A072UX23_MEDTR</name>
<dbReference type="EMBL" id="CM001219">
    <property type="protein sequence ID" value="KEH33633.1"/>
    <property type="molecule type" value="Genomic_DNA"/>
</dbReference>
<proteinExistence type="predicted"/>
<dbReference type="EnsemblPlants" id="KEH33633">
    <property type="protein sequence ID" value="KEH33633"/>
    <property type="gene ID" value="MTR_3g449530"/>
</dbReference>
<reference evidence="1 4" key="2">
    <citation type="journal article" date="2014" name="BMC Genomics">
        <title>An improved genome release (version Mt4.0) for the model legume Medicago truncatula.</title>
        <authorList>
            <person name="Tang H."/>
            <person name="Krishnakumar V."/>
            <person name="Bidwell S."/>
            <person name="Rosen B."/>
            <person name="Chan A."/>
            <person name="Zhou S."/>
            <person name="Gentzbittel L."/>
            <person name="Childs K.L."/>
            <person name="Yandell M."/>
            <person name="Gundlach H."/>
            <person name="Mayer K.F."/>
            <person name="Schwartz D.C."/>
            <person name="Town C.D."/>
        </authorList>
    </citation>
    <scope>GENOME REANNOTATION</scope>
    <source>
        <strain evidence="1">A17</strain>
        <strain evidence="3 4">cv. Jemalong A17</strain>
    </source>
</reference>
<reference evidence="2" key="4">
    <citation type="journal article" date="2018" name="Nat. Plants">
        <title>Whole-genome landscape of Medicago truncatula symbiotic genes.</title>
        <authorList>
            <person name="Pecrix Y."/>
            <person name="Gamas P."/>
            <person name="Carrere S."/>
        </authorList>
    </citation>
    <scope>NUCLEOTIDE SEQUENCE</scope>
    <source>
        <tissue evidence="2">Leaves</tissue>
    </source>
</reference>
<evidence type="ECO:0000313" key="3">
    <source>
        <dbReference type="EnsemblPlants" id="KEH33633"/>
    </source>
</evidence>
<dbReference type="Proteomes" id="UP000265566">
    <property type="component" value="Chromosome 3"/>
</dbReference>
<reference evidence="3" key="3">
    <citation type="submission" date="2015-04" db="UniProtKB">
        <authorList>
            <consortium name="EnsemblPlants"/>
        </authorList>
    </citation>
    <scope>IDENTIFICATION</scope>
    <source>
        <strain evidence="3">cv. Jemalong A17</strain>
    </source>
</reference>
<dbReference type="Proteomes" id="UP000002051">
    <property type="component" value="Chromosome 3"/>
</dbReference>
<accession>A0A072UX23</accession>
<protein>
    <submittedName>
        <fullName evidence="1 3">Uncharacterized protein</fullName>
    </submittedName>
</protein>
<organism evidence="1 4">
    <name type="scientific">Medicago truncatula</name>
    <name type="common">Barrel medic</name>
    <name type="synonym">Medicago tribuloides</name>
    <dbReference type="NCBI Taxonomy" id="3880"/>
    <lineage>
        <taxon>Eukaryota</taxon>
        <taxon>Viridiplantae</taxon>
        <taxon>Streptophyta</taxon>
        <taxon>Embryophyta</taxon>
        <taxon>Tracheophyta</taxon>
        <taxon>Spermatophyta</taxon>
        <taxon>Magnoliopsida</taxon>
        <taxon>eudicotyledons</taxon>
        <taxon>Gunneridae</taxon>
        <taxon>Pentapetalae</taxon>
        <taxon>rosids</taxon>
        <taxon>fabids</taxon>
        <taxon>Fabales</taxon>
        <taxon>Fabaceae</taxon>
        <taxon>Papilionoideae</taxon>
        <taxon>50 kb inversion clade</taxon>
        <taxon>NPAAA clade</taxon>
        <taxon>Hologalegina</taxon>
        <taxon>IRL clade</taxon>
        <taxon>Trifolieae</taxon>
        <taxon>Medicago</taxon>
    </lineage>
</organism>
<reference evidence="1 4" key="1">
    <citation type="journal article" date="2011" name="Nature">
        <title>The Medicago genome provides insight into the evolution of rhizobial symbioses.</title>
        <authorList>
            <person name="Young N.D."/>
            <person name="Debelle F."/>
            <person name="Oldroyd G.E."/>
            <person name="Geurts R."/>
            <person name="Cannon S.B."/>
            <person name="Udvardi M.K."/>
            <person name="Benedito V.A."/>
            <person name="Mayer K.F."/>
            <person name="Gouzy J."/>
            <person name="Schoof H."/>
            <person name="Van de Peer Y."/>
            <person name="Proost S."/>
            <person name="Cook D.R."/>
            <person name="Meyers B.C."/>
            <person name="Spannagl M."/>
            <person name="Cheung F."/>
            <person name="De Mita S."/>
            <person name="Krishnakumar V."/>
            <person name="Gundlach H."/>
            <person name="Zhou S."/>
            <person name="Mudge J."/>
            <person name="Bharti A.K."/>
            <person name="Murray J.D."/>
            <person name="Naoumkina M.A."/>
            <person name="Rosen B."/>
            <person name="Silverstein K.A."/>
            <person name="Tang H."/>
            <person name="Rombauts S."/>
            <person name="Zhao P.X."/>
            <person name="Zhou P."/>
            <person name="Barbe V."/>
            <person name="Bardou P."/>
            <person name="Bechner M."/>
            <person name="Bellec A."/>
            <person name="Berger A."/>
            <person name="Berges H."/>
            <person name="Bidwell S."/>
            <person name="Bisseling T."/>
            <person name="Choisne N."/>
            <person name="Couloux A."/>
            <person name="Denny R."/>
            <person name="Deshpande S."/>
            <person name="Dai X."/>
            <person name="Doyle J.J."/>
            <person name="Dudez A.M."/>
            <person name="Farmer A.D."/>
            <person name="Fouteau S."/>
            <person name="Franken C."/>
            <person name="Gibelin C."/>
            <person name="Gish J."/>
            <person name="Goldstein S."/>
            <person name="Gonzalez A.J."/>
            <person name="Green P.J."/>
            <person name="Hallab A."/>
            <person name="Hartog M."/>
            <person name="Hua A."/>
            <person name="Humphray S.J."/>
            <person name="Jeong D.H."/>
            <person name="Jing Y."/>
            <person name="Jocker A."/>
            <person name="Kenton S.M."/>
            <person name="Kim D.J."/>
            <person name="Klee K."/>
            <person name="Lai H."/>
            <person name="Lang C."/>
            <person name="Lin S."/>
            <person name="Macmil S.L."/>
            <person name="Magdelenat G."/>
            <person name="Matthews L."/>
            <person name="McCorrison J."/>
            <person name="Monaghan E.L."/>
            <person name="Mun J.H."/>
            <person name="Najar F.Z."/>
            <person name="Nicholson C."/>
            <person name="Noirot C."/>
            <person name="O'Bleness M."/>
            <person name="Paule C.R."/>
            <person name="Poulain J."/>
            <person name="Prion F."/>
            <person name="Qin B."/>
            <person name="Qu C."/>
            <person name="Retzel E.F."/>
            <person name="Riddle C."/>
            <person name="Sallet E."/>
            <person name="Samain S."/>
            <person name="Samson N."/>
            <person name="Sanders I."/>
            <person name="Saurat O."/>
            <person name="Scarpelli C."/>
            <person name="Schiex T."/>
            <person name="Segurens B."/>
            <person name="Severin A.J."/>
            <person name="Sherrier D.J."/>
            <person name="Shi R."/>
            <person name="Sims S."/>
            <person name="Singer S.R."/>
            <person name="Sinharoy S."/>
            <person name="Sterck L."/>
            <person name="Viollet A."/>
            <person name="Wang B.B."/>
            <person name="Wang K."/>
            <person name="Wang M."/>
            <person name="Wang X."/>
            <person name="Warfsmann J."/>
            <person name="Weissenbach J."/>
            <person name="White D.D."/>
            <person name="White J.D."/>
            <person name="Wiley G.B."/>
            <person name="Wincker P."/>
            <person name="Xing Y."/>
            <person name="Yang L."/>
            <person name="Yao Z."/>
            <person name="Ying F."/>
            <person name="Zhai J."/>
            <person name="Zhou L."/>
            <person name="Zuber A."/>
            <person name="Denarie J."/>
            <person name="Dixon R.A."/>
            <person name="May G.D."/>
            <person name="Schwartz D.C."/>
            <person name="Rogers J."/>
            <person name="Quetier F."/>
            <person name="Town C.D."/>
            <person name="Roe B.A."/>
        </authorList>
    </citation>
    <scope>NUCLEOTIDE SEQUENCE [LARGE SCALE GENOMIC DNA]</scope>
    <source>
        <strain evidence="1">A17</strain>
        <strain evidence="3 4">cv. Jemalong A17</strain>
    </source>
</reference>
<gene>
    <name evidence="1" type="ordered locus">MTR_3g449530</name>
    <name evidence="2" type="ORF">MtrunA17_Chr3g0095191</name>
</gene>
<evidence type="ECO:0000313" key="1">
    <source>
        <dbReference type="EMBL" id="KEH33633.1"/>
    </source>
</evidence>